<reference evidence="1 2" key="1">
    <citation type="journal article" date="2012" name="J. Bacteriol.">
        <title>Draft genome sequence of Streptomyces globisporus C-1027, which produces an antitumor antibiotic consisting of a nine-membered enediyne with a chromoprotein.</title>
        <authorList>
            <person name="Wang L."/>
            <person name="Wang S."/>
            <person name="He Q."/>
            <person name="Yu T."/>
            <person name="Li Q."/>
            <person name="Hong B."/>
        </authorList>
    </citation>
    <scope>NUCLEOTIDE SEQUENCE [LARGE SCALE GENOMIC DNA]</scope>
    <source>
        <strain evidence="1 2">C-1027</strain>
    </source>
</reference>
<organism evidence="1 2">
    <name type="scientific">Streptomyces globisporus C-1027</name>
    <dbReference type="NCBI Taxonomy" id="1172567"/>
    <lineage>
        <taxon>Bacteria</taxon>
        <taxon>Bacillati</taxon>
        <taxon>Actinomycetota</taxon>
        <taxon>Actinomycetes</taxon>
        <taxon>Kitasatosporales</taxon>
        <taxon>Streptomycetaceae</taxon>
        <taxon>Streptomyces</taxon>
    </lineage>
</organism>
<protein>
    <submittedName>
        <fullName evidence="1">Uncharacterized protein</fullName>
    </submittedName>
</protein>
<proteinExistence type="predicted"/>
<gene>
    <name evidence="1" type="ORF">WQO_17685</name>
</gene>
<dbReference type="Proteomes" id="UP000064183">
    <property type="component" value="Chromosome"/>
</dbReference>
<accession>A0A0U3BZE3</accession>
<dbReference type="AlphaFoldDB" id="A0A0U3BZE3"/>
<sequence length="66" mass="8113">MLSHLERLIFDLMVTQKAFERDFDRHWANLQAAQIRLSMDQSNEWEDFLRKRHLRGKVHKAKNYRS</sequence>
<dbReference type="KEGG" id="sgb:WQO_17685"/>
<dbReference type="EMBL" id="CP013738">
    <property type="protein sequence ID" value="ALU94997.1"/>
    <property type="molecule type" value="Genomic_DNA"/>
</dbReference>
<evidence type="ECO:0000313" key="1">
    <source>
        <dbReference type="EMBL" id="ALU94997.1"/>
    </source>
</evidence>
<evidence type="ECO:0000313" key="2">
    <source>
        <dbReference type="Proteomes" id="UP000064183"/>
    </source>
</evidence>
<name>A0A0U3BZE3_STRGL</name>